<name>A0A2Y9A902_9MICO</name>
<evidence type="ECO:0000313" key="5">
    <source>
        <dbReference type="Proteomes" id="UP000250222"/>
    </source>
</evidence>
<keyword evidence="2" id="KW-0472">Membrane</keyword>
<keyword evidence="2" id="KW-0812">Transmembrane</keyword>
<dbReference type="Pfam" id="PF13559">
    <property type="entry name" value="DUF4129"/>
    <property type="match status" value="1"/>
</dbReference>
<keyword evidence="5" id="KW-1185">Reference proteome</keyword>
<feature type="region of interest" description="Disordered" evidence="1">
    <location>
        <begin position="110"/>
        <end position="135"/>
    </location>
</feature>
<keyword evidence="2" id="KW-1133">Transmembrane helix</keyword>
<dbReference type="InterPro" id="IPR025403">
    <property type="entry name" value="TgpA-like_C"/>
</dbReference>
<accession>A0A2Y9A902</accession>
<protein>
    <recommendedName>
        <fullName evidence="3">Protein-glutamine gamma-glutamyltransferase-like C-terminal domain-containing protein</fullName>
    </recommendedName>
</protein>
<evidence type="ECO:0000313" key="4">
    <source>
        <dbReference type="EMBL" id="SSA40685.1"/>
    </source>
</evidence>
<sequence length="241" mass="24965">MDGRRATAQRRAPGTARPLLLPLLAAVVALAVVAGAALAGPWHVAPREVELAPPPAEQETRPPAEEVEQEPPPEPGERGLPVTLLLAAAGLLLLALLLRALLRRATLARGSTAPPHDPALGTAVAPDPGEPEPDLPALRRGVAAARAVLASRGEPDDAVVAAWLELEAAAASSGVQRAPSDTPTELTTAVLDSTSADPVATRGLLRLYHRARFAPHAVLTAEDVAEAGRCLEQIAASWESR</sequence>
<dbReference type="EMBL" id="UETB01000004">
    <property type="protein sequence ID" value="SSA40685.1"/>
    <property type="molecule type" value="Genomic_DNA"/>
</dbReference>
<dbReference type="Proteomes" id="UP000250222">
    <property type="component" value="Unassembled WGS sequence"/>
</dbReference>
<feature type="domain" description="Protein-glutamine gamma-glutamyltransferase-like C-terminal" evidence="3">
    <location>
        <begin position="162"/>
        <end position="231"/>
    </location>
</feature>
<feature type="region of interest" description="Disordered" evidence="1">
    <location>
        <begin position="52"/>
        <end position="79"/>
    </location>
</feature>
<dbReference type="OrthoDB" id="5198230at2"/>
<evidence type="ECO:0000256" key="2">
    <source>
        <dbReference type="SAM" id="Phobius"/>
    </source>
</evidence>
<dbReference type="RefSeq" id="WP_110852141.1">
    <property type="nucleotide sequence ID" value="NZ_QKLZ01000004.1"/>
</dbReference>
<evidence type="ECO:0000256" key="1">
    <source>
        <dbReference type="SAM" id="MobiDB-lite"/>
    </source>
</evidence>
<reference evidence="4 5" key="1">
    <citation type="submission" date="2016-10" db="EMBL/GenBank/DDBJ databases">
        <authorList>
            <person name="Cai Z."/>
        </authorList>
    </citation>
    <scope>NUCLEOTIDE SEQUENCE [LARGE SCALE GENOMIC DNA]</scope>
    <source>
        <strain evidence="4 5">CGMCC 1.10826</strain>
    </source>
</reference>
<feature type="transmembrane region" description="Helical" evidence="2">
    <location>
        <begin position="80"/>
        <end position="102"/>
    </location>
</feature>
<gene>
    <name evidence="4" type="ORF">SAMN05216184_104241</name>
</gene>
<evidence type="ECO:0000259" key="3">
    <source>
        <dbReference type="Pfam" id="PF13559"/>
    </source>
</evidence>
<proteinExistence type="predicted"/>
<dbReference type="AlphaFoldDB" id="A0A2Y9A902"/>
<organism evidence="4 5">
    <name type="scientific">Georgenia satyanarayanai</name>
    <dbReference type="NCBI Taxonomy" id="860221"/>
    <lineage>
        <taxon>Bacteria</taxon>
        <taxon>Bacillati</taxon>
        <taxon>Actinomycetota</taxon>
        <taxon>Actinomycetes</taxon>
        <taxon>Micrococcales</taxon>
        <taxon>Bogoriellaceae</taxon>
        <taxon>Georgenia</taxon>
    </lineage>
</organism>